<dbReference type="InterPro" id="IPR010620">
    <property type="entry name" value="SBBP_repeat"/>
</dbReference>
<sequence length="208" mass="21833">MGGKEFVDIGSSIAADTEGHAYVTGWSSSVSFPILNAAQPQPGHANNGSSDAFIAKLSPDGHLVYATYLGGCCDERGRGIAVDRGGNAYVTGWTSSPDFPILNPLQPALAGSIDVFVTKILDTRLPDCPTGIFSPNYWELFLSDNRIANGGSMRAGDPLTLLLNSLKSNAAFDPLAGMLGDLFPCPLSGVNLGRKASNRLPIAEINAY</sequence>
<dbReference type="Pfam" id="PF06739">
    <property type="entry name" value="SBBP"/>
    <property type="match status" value="2"/>
</dbReference>
<dbReference type="Proteomes" id="UP000028839">
    <property type="component" value="Unassembled WGS sequence"/>
</dbReference>
<name>A0A0E2ZL88_9GAMM</name>
<accession>A0A0E2ZL88</accession>
<protein>
    <recommendedName>
        <fullName evidence="3">Cell surface protein</fullName>
    </recommendedName>
</protein>
<evidence type="ECO:0008006" key="3">
    <source>
        <dbReference type="Google" id="ProtNLM"/>
    </source>
</evidence>
<dbReference type="PANTHER" id="PTHR35580:SF1">
    <property type="entry name" value="PHYTASE-LIKE DOMAIN-CONTAINING PROTEIN"/>
    <property type="match status" value="1"/>
</dbReference>
<gene>
    <name evidence="1" type="ORF">IB75_10840</name>
</gene>
<evidence type="ECO:0000313" key="1">
    <source>
        <dbReference type="EMBL" id="KFI19097.1"/>
    </source>
</evidence>
<dbReference type="PANTHER" id="PTHR35580">
    <property type="entry name" value="CELL SURFACE GLYCOPROTEIN (S-LAYER PROTEIN)-LIKE PROTEIN"/>
    <property type="match status" value="1"/>
</dbReference>
<dbReference type="EMBL" id="JPGN01000063">
    <property type="protein sequence ID" value="KFI19097.1"/>
    <property type="molecule type" value="Genomic_DNA"/>
</dbReference>
<dbReference type="SUPFAM" id="SSF101898">
    <property type="entry name" value="NHL repeat"/>
    <property type="match status" value="1"/>
</dbReference>
<dbReference type="AlphaFoldDB" id="A0A0E2ZL88"/>
<organism evidence="1 2">
    <name type="scientific">Nitrosococcus oceani C-27</name>
    <dbReference type="NCBI Taxonomy" id="314279"/>
    <lineage>
        <taxon>Bacteria</taxon>
        <taxon>Pseudomonadati</taxon>
        <taxon>Pseudomonadota</taxon>
        <taxon>Gammaproteobacteria</taxon>
        <taxon>Chromatiales</taxon>
        <taxon>Chromatiaceae</taxon>
        <taxon>Nitrosococcus</taxon>
    </lineage>
</organism>
<dbReference type="OrthoDB" id="5555650at2"/>
<evidence type="ECO:0000313" key="2">
    <source>
        <dbReference type="Proteomes" id="UP000028839"/>
    </source>
</evidence>
<comment type="caution">
    <text evidence="1">The sequence shown here is derived from an EMBL/GenBank/DDBJ whole genome shotgun (WGS) entry which is preliminary data.</text>
</comment>
<dbReference type="HOGENOM" id="CLU_1319831_0_0_6"/>
<reference evidence="1 2" key="1">
    <citation type="submission" date="2014-07" db="EMBL/GenBank/DDBJ databases">
        <title>Comparative analysis of Nitrosococcus oceani genome inventories of strains from Pacific and Atlantic gyres.</title>
        <authorList>
            <person name="Lim C.K."/>
            <person name="Wang L."/>
            <person name="Sayavedra-Soto L.A."/>
            <person name="Klotz M.G."/>
        </authorList>
    </citation>
    <scope>NUCLEOTIDE SEQUENCE [LARGE SCALE GENOMIC DNA]</scope>
    <source>
        <strain evidence="1 2">C-27</strain>
    </source>
</reference>
<dbReference type="InterPro" id="IPR052918">
    <property type="entry name" value="Motility_Chemotaxis_Reg"/>
</dbReference>
<proteinExistence type="predicted"/>